<dbReference type="EMBL" id="MN740992">
    <property type="protein sequence ID" value="QHU21807.1"/>
    <property type="molecule type" value="Genomic_DNA"/>
</dbReference>
<reference evidence="1" key="1">
    <citation type="journal article" date="2020" name="Nature">
        <title>Giant virus diversity and host interactions through global metagenomics.</title>
        <authorList>
            <person name="Schulz F."/>
            <person name="Roux S."/>
            <person name="Paez-Espino D."/>
            <person name="Jungbluth S."/>
            <person name="Walsh D.A."/>
            <person name="Denef V.J."/>
            <person name="McMahon K.D."/>
            <person name="Konstantinidis K.T."/>
            <person name="Eloe-Fadrosh E.A."/>
            <person name="Kyrpides N.C."/>
            <person name="Woyke T."/>
        </authorList>
    </citation>
    <scope>NUCLEOTIDE SEQUENCE</scope>
    <source>
        <strain evidence="1">GVMAG-S-3300013286-35</strain>
    </source>
</reference>
<accession>A0A6C0KYR3</accession>
<dbReference type="SUPFAM" id="SSF51161">
    <property type="entry name" value="Trimeric LpxA-like enzymes"/>
    <property type="match status" value="1"/>
</dbReference>
<evidence type="ECO:0000313" key="1">
    <source>
        <dbReference type="EMBL" id="QHU21807.1"/>
    </source>
</evidence>
<proteinExistence type="predicted"/>
<dbReference type="AlphaFoldDB" id="A0A6C0KYR3"/>
<organism evidence="1">
    <name type="scientific">viral metagenome</name>
    <dbReference type="NCBI Taxonomy" id="1070528"/>
    <lineage>
        <taxon>unclassified sequences</taxon>
        <taxon>metagenomes</taxon>
        <taxon>organismal metagenomes</taxon>
    </lineage>
</organism>
<protein>
    <submittedName>
        <fullName evidence="1">Uncharacterized protein</fullName>
    </submittedName>
</protein>
<dbReference type="InterPro" id="IPR011004">
    <property type="entry name" value="Trimer_LpxA-like_sf"/>
</dbReference>
<name>A0A6C0KYR3_9ZZZZ</name>
<sequence>MPYPEPPRRSYLTMRNFGWDLFKYVTSFNAATNETTGSLVPLESDGACPQGRVLRENGKKLYPGGAYPGVYTYMVGVYDPVSLLSGYIDPNSQAFTPVNTDKPVTMYEAVPGTLGTSPSMSDPDPNDQGPPVYTHGDLLADGNLVLGESATIAGNVDISGNVTIGGALVLVDDGNFVCNRLRVGNEVGVSSLGPIKGGGFGVTPGTVVAYRTVTRDITTLSGLVANSGCFLLIQPNTSMLSGLLFTGYQIRNSTTVRINITNNTGADITDNDEHLWTYMLIFND</sequence>